<evidence type="ECO:0000256" key="1">
    <source>
        <dbReference type="ARBA" id="ARBA00004496"/>
    </source>
</evidence>
<evidence type="ECO:0000256" key="5">
    <source>
        <dbReference type="ARBA" id="ARBA00022806"/>
    </source>
</evidence>
<dbReference type="Pfam" id="PF13087">
    <property type="entry name" value="AAA_12"/>
    <property type="match status" value="1"/>
</dbReference>
<dbReference type="Gene3D" id="3.30.420.10">
    <property type="entry name" value="Ribonuclease H-like superfamily/Ribonuclease H"/>
    <property type="match status" value="1"/>
</dbReference>
<dbReference type="CDD" id="cd18038">
    <property type="entry name" value="DEXXQc_Helz-like"/>
    <property type="match status" value="1"/>
</dbReference>
<evidence type="ECO:0000259" key="8">
    <source>
        <dbReference type="SMART" id="SM00474"/>
    </source>
</evidence>
<evidence type="ECO:0000313" key="10">
    <source>
        <dbReference type="EMBL" id="KAL1529780.1"/>
    </source>
</evidence>
<dbReference type="InterPro" id="IPR002562">
    <property type="entry name" value="3'-5'_exonuclease_dom"/>
</dbReference>
<dbReference type="InterPro" id="IPR036397">
    <property type="entry name" value="RNaseH_sf"/>
</dbReference>
<dbReference type="SUPFAM" id="SSF53098">
    <property type="entry name" value="Ribonuclease H-like"/>
    <property type="match status" value="1"/>
</dbReference>
<keyword evidence="6" id="KW-0067">ATP-binding</keyword>
<dbReference type="InterPro" id="IPR049080">
    <property type="entry name" value="MOV-10-like_beta-barrel"/>
</dbReference>
<dbReference type="GO" id="GO:0005524">
    <property type="term" value="F:ATP binding"/>
    <property type="evidence" value="ECO:0007669"/>
    <property type="project" value="UniProtKB-KW"/>
</dbReference>
<comment type="caution">
    <text evidence="10">The sequence shown here is derived from an EMBL/GenBank/DDBJ whole genome shotgun (WGS) entry which is preliminary data.</text>
</comment>
<evidence type="ECO:0000256" key="4">
    <source>
        <dbReference type="ARBA" id="ARBA00022801"/>
    </source>
</evidence>
<dbReference type="GO" id="GO:0032574">
    <property type="term" value="F:5'-3' RNA helicase activity"/>
    <property type="evidence" value="ECO:0007669"/>
    <property type="project" value="InterPro"/>
</dbReference>
<dbReference type="GO" id="GO:0005737">
    <property type="term" value="C:cytoplasm"/>
    <property type="evidence" value="ECO:0007669"/>
    <property type="project" value="UniProtKB-SubCell"/>
</dbReference>
<feature type="compositionally biased region" description="Acidic residues" evidence="7">
    <location>
        <begin position="1120"/>
        <end position="1133"/>
    </location>
</feature>
<evidence type="ECO:0000313" key="11">
    <source>
        <dbReference type="Proteomes" id="UP001515480"/>
    </source>
</evidence>
<dbReference type="PANTHER" id="PTHR45418:SF1">
    <property type="entry name" value="CANCER_TESTIS ANTIGEN 55"/>
    <property type="match status" value="1"/>
</dbReference>
<dbReference type="Gene3D" id="3.40.50.300">
    <property type="entry name" value="P-loop containing nucleotide triphosphate hydrolases"/>
    <property type="match status" value="2"/>
</dbReference>
<keyword evidence="5" id="KW-0347">Helicase</keyword>
<keyword evidence="2" id="KW-0963">Cytoplasm</keyword>
<keyword evidence="3" id="KW-0547">Nucleotide-binding</keyword>
<dbReference type="PANTHER" id="PTHR45418">
    <property type="entry name" value="CANCER/TESTIS ANTIGEN 55"/>
    <property type="match status" value="1"/>
</dbReference>
<feature type="region of interest" description="Disordered" evidence="7">
    <location>
        <begin position="1110"/>
        <end position="1133"/>
    </location>
</feature>
<comment type="subcellular location">
    <subcellularLocation>
        <location evidence="1">Cytoplasm</location>
    </subcellularLocation>
</comment>
<dbReference type="GO" id="GO:0006139">
    <property type="term" value="P:nucleobase-containing compound metabolic process"/>
    <property type="evidence" value="ECO:0007669"/>
    <property type="project" value="InterPro"/>
</dbReference>
<feature type="compositionally biased region" description="Acidic residues" evidence="7">
    <location>
        <begin position="1152"/>
        <end position="1163"/>
    </location>
</feature>
<sequence>MPDAFEYAYYNRSPEADVVIQRLSSSLLQQGDSVCVDFEWDSHDPNCQLSLIQVAHEGRTHVFDAVEAPSALRAFAACLQSPKLTRVLHDARMDCRVLSGHGVKLGAPLFDTQVAHSVLRGEEQRGLAHVAKAWLGVDLEKKNKEVKKFMRTPHAWVNRPLPRNLLEYAAGDVAYLPQLHQKMKEAAIAAGALGEILDESYARTSKQAKEKALKATALAFFAHITSTPELQRKAEDLEILKREIFPNWKEEEKRAHRPHRVGTATQVVAKLVSMRYVRVQGNAVAFMKVGGRKSRRVKLREVAERVEANRAAIEADKGGVEVTMDPFPPSVRPHEAAEARVRVRLTGDDVVTLREARMLRGTFSVDPLEELPATLRPGVSVELVVRYTPRYVGVSADTLTLEFQGACGAFSIGRFLKLSCGNFDHLAELQPTEPYKKRVLRPLKPVPAKLVKPPPENDASEAPRTPQYIVKLPKHDLPSQWVYMPHEEKEQELALQAELLEAATHDDIRAKYVKLYNSLLFCEELQLIADLQSFDLADERAIDLTFKGGGLLAVHVKGLAENRPSVLKGDKLHVNRQGESKVWEGVAHAIHQEDVLLRLHPNFTQSYIQGEKVNVRFVLSRTPLRLFHEGLSLIAKLEQSFLFPPSPLPLRERRPAPTRFLNPQIASNDEQREAVRRIVEGEGRRAPYVIFGPPGTGKTVTLVEAILQCLRLRDDFKVLVCAPTNTAADLLCERLHTLGDKMHRLMAYSRAAKDVPAAVLRFTCRDKASDSFLTPPLDELLKKSLVVATLSTAAKLHLVGVPRGHFDLIAVDEAGQASEPEAVAPFGALLGAEGQLLLAGDPMQLGPVIHSTAAAKHGLATSLLERLMRRPLYAPRAADVAPRFNPLVLTKLRRNFRSHETLLELPNALFYERELTCAAPEELRYHCRGPEDYMCPPLSTRGLPLKFHGVEGADQREGNSPSWFNSHECTLVLQYVEALLRVRKKPVKCTDIGVITPYNKQAEKIRKLLTLNNIKVGGDGIKVGSTELFQGQERKVIIISTVRSSINHIGFDLKHRLGFVANPKRFNVATTRAQALMIIVGNPHVLVKDPHWGQLLRKCIELNVYEGTPPPELPKHEAGEDGDTDSDCSEDNGVESLTERLEAMLLTPSESIEQEGAEMPEWS</sequence>
<accession>A0AB34KAW3</accession>
<dbReference type="InterPro" id="IPR041679">
    <property type="entry name" value="DNA2/NAM7-like_C"/>
</dbReference>
<evidence type="ECO:0000256" key="2">
    <source>
        <dbReference type="ARBA" id="ARBA00022490"/>
    </source>
</evidence>
<dbReference type="SMART" id="SM00474">
    <property type="entry name" value="35EXOc"/>
    <property type="match status" value="1"/>
</dbReference>
<dbReference type="Proteomes" id="UP001515480">
    <property type="component" value="Unassembled WGS sequence"/>
</dbReference>
<dbReference type="GO" id="GO:0003723">
    <property type="term" value="F:RNA binding"/>
    <property type="evidence" value="ECO:0007669"/>
    <property type="project" value="InterPro"/>
</dbReference>
<dbReference type="Pfam" id="PF21634">
    <property type="entry name" value="MOV-10_beta-barrel"/>
    <property type="match status" value="1"/>
</dbReference>
<gene>
    <name evidence="10" type="ORF">AB1Y20_000714</name>
</gene>
<keyword evidence="4" id="KW-0378">Hydrolase</keyword>
<evidence type="ECO:0008006" key="12">
    <source>
        <dbReference type="Google" id="ProtNLM"/>
    </source>
</evidence>
<feature type="domain" description="Helicase ATP-binding" evidence="9">
    <location>
        <begin position="663"/>
        <end position="897"/>
    </location>
</feature>
<dbReference type="EMBL" id="JBGBPQ010000001">
    <property type="protein sequence ID" value="KAL1529780.1"/>
    <property type="molecule type" value="Genomic_DNA"/>
</dbReference>
<evidence type="ECO:0000259" key="9">
    <source>
        <dbReference type="SMART" id="SM00487"/>
    </source>
</evidence>
<evidence type="ECO:0000256" key="6">
    <source>
        <dbReference type="ARBA" id="ARBA00022840"/>
    </source>
</evidence>
<dbReference type="SMART" id="SM00487">
    <property type="entry name" value="DEXDc"/>
    <property type="match status" value="1"/>
</dbReference>
<dbReference type="AlphaFoldDB" id="A0AB34KAW3"/>
<dbReference type="Pfam" id="PF13604">
    <property type="entry name" value="AAA_30"/>
    <property type="match status" value="1"/>
</dbReference>
<feature type="domain" description="3'-5' exonuclease" evidence="8">
    <location>
        <begin position="7"/>
        <end position="188"/>
    </location>
</feature>
<dbReference type="InterPro" id="IPR014001">
    <property type="entry name" value="Helicase_ATP-bd"/>
</dbReference>
<dbReference type="InterPro" id="IPR012337">
    <property type="entry name" value="RNaseH-like_sf"/>
</dbReference>
<keyword evidence="11" id="KW-1185">Reference proteome</keyword>
<reference evidence="10 11" key="1">
    <citation type="journal article" date="2024" name="Science">
        <title>Giant polyketide synthase enzymes in the biosynthesis of giant marine polyether toxins.</title>
        <authorList>
            <person name="Fallon T.R."/>
            <person name="Shende V.V."/>
            <person name="Wierzbicki I.H."/>
            <person name="Pendleton A.L."/>
            <person name="Watervoot N.F."/>
            <person name="Auber R.P."/>
            <person name="Gonzalez D.J."/>
            <person name="Wisecaver J.H."/>
            <person name="Moore B.S."/>
        </authorList>
    </citation>
    <scope>NUCLEOTIDE SEQUENCE [LARGE SCALE GENOMIC DNA]</scope>
    <source>
        <strain evidence="10 11">12B1</strain>
    </source>
</reference>
<dbReference type="GO" id="GO:0008408">
    <property type="term" value="F:3'-5' exonuclease activity"/>
    <property type="evidence" value="ECO:0007669"/>
    <property type="project" value="InterPro"/>
</dbReference>
<dbReference type="SUPFAM" id="SSF52540">
    <property type="entry name" value="P-loop containing nucleoside triphosphate hydrolases"/>
    <property type="match status" value="1"/>
</dbReference>
<proteinExistence type="predicted"/>
<evidence type="ECO:0000256" key="7">
    <source>
        <dbReference type="SAM" id="MobiDB-lite"/>
    </source>
</evidence>
<dbReference type="Pfam" id="PF01612">
    <property type="entry name" value="DNA_pol_A_exo1"/>
    <property type="match status" value="1"/>
</dbReference>
<evidence type="ECO:0000256" key="3">
    <source>
        <dbReference type="ARBA" id="ARBA00022741"/>
    </source>
</evidence>
<dbReference type="InterPro" id="IPR026122">
    <property type="entry name" value="MOV-10/SDE3_DEXXQ/H-box"/>
</dbReference>
<protein>
    <recommendedName>
        <fullName evidence="12">RNA helicase</fullName>
    </recommendedName>
</protein>
<dbReference type="InterPro" id="IPR047187">
    <property type="entry name" value="SF1_C_Upf1"/>
</dbReference>
<organism evidence="10 11">
    <name type="scientific">Prymnesium parvum</name>
    <name type="common">Toxic golden alga</name>
    <dbReference type="NCBI Taxonomy" id="97485"/>
    <lineage>
        <taxon>Eukaryota</taxon>
        <taxon>Haptista</taxon>
        <taxon>Haptophyta</taxon>
        <taxon>Prymnesiophyceae</taxon>
        <taxon>Prymnesiales</taxon>
        <taxon>Prymnesiaceae</taxon>
        <taxon>Prymnesium</taxon>
    </lineage>
</organism>
<feature type="region of interest" description="Disordered" evidence="7">
    <location>
        <begin position="1144"/>
        <end position="1163"/>
    </location>
</feature>
<dbReference type="InterPro" id="IPR027417">
    <property type="entry name" value="P-loop_NTPase"/>
</dbReference>
<dbReference type="CDD" id="cd18808">
    <property type="entry name" value="SF1_C_Upf1"/>
    <property type="match status" value="1"/>
</dbReference>
<name>A0AB34KAW3_PRYPA</name>